<dbReference type="EMBL" id="CP032819">
    <property type="protein sequence ID" value="AZS30056.1"/>
    <property type="molecule type" value="Genomic_DNA"/>
</dbReference>
<keyword evidence="7" id="KW-1185">Reference proteome</keyword>
<dbReference type="RefSeq" id="WP_106480777.1">
    <property type="nucleotide sequence ID" value="NZ_CP032819.1"/>
</dbReference>
<evidence type="ECO:0000256" key="1">
    <source>
        <dbReference type="ARBA" id="ARBA00004191"/>
    </source>
</evidence>
<keyword evidence="2" id="KW-0134">Cell wall</keyword>
<dbReference type="Gene3D" id="3.80.20.20">
    <property type="entry name" value="Receptor L-domain"/>
    <property type="match status" value="1"/>
</dbReference>
<dbReference type="SUPFAM" id="SSF52058">
    <property type="entry name" value="L domain-like"/>
    <property type="match status" value="1"/>
</dbReference>
<evidence type="ECO:0008006" key="8">
    <source>
        <dbReference type="Google" id="ProtNLM"/>
    </source>
</evidence>
<dbReference type="OrthoDB" id="1098431at2"/>
<comment type="subcellular location">
    <subcellularLocation>
        <location evidence="1">Secreted</location>
        <location evidence="1">Cell wall</location>
    </subcellularLocation>
</comment>
<dbReference type="PANTHER" id="PTHR31018:SF3">
    <property type="entry name" value="RECEPTOR PROTEIN-TYROSINE KINASE"/>
    <property type="match status" value="1"/>
</dbReference>
<dbReference type="InterPro" id="IPR051648">
    <property type="entry name" value="CWI-Assembly_Regulator"/>
</dbReference>
<dbReference type="InterPro" id="IPR036941">
    <property type="entry name" value="Rcpt_L-dom_sf"/>
</dbReference>
<dbReference type="GO" id="GO:0030313">
    <property type="term" value="C:cell envelope"/>
    <property type="evidence" value="ECO:0007669"/>
    <property type="project" value="UniProtKB-SubCell"/>
</dbReference>
<organism evidence="6 7">
    <name type="scientific">Butyricimonas faecalis</name>
    <dbReference type="NCBI Taxonomy" id="2093856"/>
    <lineage>
        <taxon>Bacteria</taxon>
        <taxon>Pseudomonadati</taxon>
        <taxon>Bacteroidota</taxon>
        <taxon>Bacteroidia</taxon>
        <taxon>Bacteroidales</taxon>
        <taxon>Odoribacteraceae</taxon>
        <taxon>Butyricimonas</taxon>
    </lineage>
</organism>
<dbReference type="PANTHER" id="PTHR31018">
    <property type="entry name" value="SPORULATION-SPECIFIC PROTEIN-RELATED"/>
    <property type="match status" value="1"/>
</dbReference>
<evidence type="ECO:0000256" key="2">
    <source>
        <dbReference type="ARBA" id="ARBA00022512"/>
    </source>
</evidence>
<sequence>MKKIILWGVFLFSLTFLVGCEDDNDPFVGSDNFITSFKLKQGENSYEALLRGDTIILATPDGVVLSEVTPDIVCSENSSIKPDPSTITNWEEQIYFVVTSHSGAERRYLYVPEKKALTFEGIVMLNTQEEVDAFGAKGLTRIDGSLIIGRQTGRDTIRSLEALSTLKRVTSDITINQLFMGYELTGLDNLEEVGGKFHINSADSLWGVTLNRLVRVGGDLNITSKAISEILCPRLESVGGTVTLAAASVTLNFSSLRQISGDLNLNGKTAMSSIVFQSLERVGGAIGSTMTSLKKLEFPVLQNCGKLSVVKGALALLYVPQLENVDMELSVENNPLYEVSFPMLSHAGAIMLNCPNVNQFNAPSLKNVDNNLSLTFAGVNPERFSALEKIGGALSLNFVIENFKLPASLKKLGTLIISAGITRLDVRGTEMDEIQFNGTGLENTTVIGDDVFAGSFNLQNLGGYFPKLEGFREIENLTIGYLGMSGKPVEIAGVRKIAGDFSYWANSNVSEILLTDLEEVSGNFKLYSNIKKYHFPKLERIGGNAMMSIDNYDDQTFPLLTTVGGDLVFKTGYQDRWGSYGPQEILYPSLRSVGGVLDIRPLTPNPWNENPSEVNKTLTNLDFLSGVEKIGGFRLVNHEAIVSYEGLKKAISTCPASKWQVENNGYNPTYEELVEKQQWTKPE</sequence>
<keyword evidence="3" id="KW-0964">Secreted</keyword>
<protein>
    <recommendedName>
        <fullName evidence="8">Receptor L-domain domain-containing protein</fullName>
    </recommendedName>
</protein>
<keyword evidence="5" id="KW-0325">Glycoprotein</keyword>
<evidence type="ECO:0000256" key="4">
    <source>
        <dbReference type="ARBA" id="ARBA00022729"/>
    </source>
</evidence>
<evidence type="ECO:0000313" key="7">
    <source>
        <dbReference type="Proteomes" id="UP000270673"/>
    </source>
</evidence>
<evidence type="ECO:0000256" key="3">
    <source>
        <dbReference type="ARBA" id="ARBA00022525"/>
    </source>
</evidence>
<reference evidence="6 7" key="1">
    <citation type="submission" date="2018-10" db="EMBL/GenBank/DDBJ databases">
        <title>Butyricimonas faecalis sp. nov., isolated from human faeces and emended description of the genus Butyricimonas.</title>
        <authorList>
            <person name="Le Roy T."/>
            <person name="Van der Smissen P."/>
            <person name="Paquot A."/>
            <person name="Delzenne N."/>
            <person name="Muccioli G."/>
            <person name="Collet J.-F."/>
            <person name="Cani P.D."/>
        </authorList>
    </citation>
    <scope>NUCLEOTIDE SEQUENCE [LARGE SCALE GENOMIC DNA]</scope>
    <source>
        <strain evidence="6 7">H184</strain>
    </source>
</reference>
<dbReference type="AlphaFoldDB" id="A0A3S9VU25"/>
<dbReference type="Gene3D" id="2.60.40.2340">
    <property type="match status" value="1"/>
</dbReference>
<evidence type="ECO:0000256" key="5">
    <source>
        <dbReference type="ARBA" id="ARBA00023180"/>
    </source>
</evidence>
<dbReference type="PROSITE" id="PS51257">
    <property type="entry name" value="PROKAR_LIPOPROTEIN"/>
    <property type="match status" value="1"/>
</dbReference>
<evidence type="ECO:0000313" key="6">
    <source>
        <dbReference type="EMBL" id="AZS30056.1"/>
    </source>
</evidence>
<accession>A0A3S9VU25</accession>
<dbReference type="Proteomes" id="UP000270673">
    <property type="component" value="Chromosome"/>
</dbReference>
<name>A0A3S9VU25_9BACT</name>
<dbReference type="KEGG" id="buy:D8S85_11200"/>
<proteinExistence type="predicted"/>
<gene>
    <name evidence="6" type="ORF">D8S85_11200</name>
</gene>
<keyword evidence="4" id="KW-0732">Signal</keyword>